<sequence>MATTPLPTIIVTLKTRAVDMAQELGSLTHFLEAAQALRALNNVPPNLFQNSSRKIVALIEVARKTLVVAGVPLYLFVSCSAIMAPFKAAYVDLLHMLKEHRRNVDATLTVRVHSLLTPLRTGFTIQRKGEPSNITLVSGGNPGTWKIPPESRSQFSGPTKTPDCMPPPDAFPAPANMPPRLHKKSFPVRHRIWGQEDTPAALPRRRSQIANTDQENIPAMPQPRGLARPMSRRFGIFCTGKSSMHQPLQDRGRVRTLRPAKE</sequence>
<comment type="caution">
    <text evidence="2">The sequence shown here is derived from an EMBL/GenBank/DDBJ whole genome shotgun (WGS) entry which is preliminary data.</text>
</comment>
<dbReference type="Proteomes" id="UP000807353">
    <property type="component" value="Unassembled WGS sequence"/>
</dbReference>
<dbReference type="EMBL" id="MU150233">
    <property type="protein sequence ID" value="KAF9468290.1"/>
    <property type="molecule type" value="Genomic_DNA"/>
</dbReference>
<proteinExistence type="predicted"/>
<organism evidence="2 3">
    <name type="scientific">Collybia nuda</name>
    <dbReference type="NCBI Taxonomy" id="64659"/>
    <lineage>
        <taxon>Eukaryota</taxon>
        <taxon>Fungi</taxon>
        <taxon>Dikarya</taxon>
        <taxon>Basidiomycota</taxon>
        <taxon>Agaricomycotina</taxon>
        <taxon>Agaricomycetes</taxon>
        <taxon>Agaricomycetidae</taxon>
        <taxon>Agaricales</taxon>
        <taxon>Tricholomatineae</taxon>
        <taxon>Clitocybaceae</taxon>
        <taxon>Collybia</taxon>
    </lineage>
</organism>
<evidence type="ECO:0000256" key="1">
    <source>
        <dbReference type="SAM" id="MobiDB-lite"/>
    </source>
</evidence>
<dbReference type="AlphaFoldDB" id="A0A9P5YIM8"/>
<reference evidence="2" key="1">
    <citation type="submission" date="2020-11" db="EMBL/GenBank/DDBJ databases">
        <authorList>
            <consortium name="DOE Joint Genome Institute"/>
            <person name="Ahrendt S."/>
            <person name="Riley R."/>
            <person name="Andreopoulos W."/>
            <person name="Labutti K."/>
            <person name="Pangilinan J."/>
            <person name="Ruiz-Duenas F.J."/>
            <person name="Barrasa J.M."/>
            <person name="Sanchez-Garcia M."/>
            <person name="Camarero S."/>
            <person name="Miyauchi S."/>
            <person name="Serrano A."/>
            <person name="Linde D."/>
            <person name="Babiker R."/>
            <person name="Drula E."/>
            <person name="Ayuso-Fernandez I."/>
            <person name="Pacheco R."/>
            <person name="Padilla G."/>
            <person name="Ferreira P."/>
            <person name="Barriuso J."/>
            <person name="Kellner H."/>
            <person name="Castanera R."/>
            <person name="Alfaro M."/>
            <person name="Ramirez L."/>
            <person name="Pisabarro A.G."/>
            <person name="Kuo A."/>
            <person name="Tritt A."/>
            <person name="Lipzen A."/>
            <person name="He G."/>
            <person name="Yan M."/>
            <person name="Ng V."/>
            <person name="Cullen D."/>
            <person name="Martin F."/>
            <person name="Rosso M.-N."/>
            <person name="Henrissat B."/>
            <person name="Hibbett D."/>
            <person name="Martinez A.T."/>
            <person name="Grigoriev I.V."/>
        </authorList>
    </citation>
    <scope>NUCLEOTIDE SEQUENCE</scope>
    <source>
        <strain evidence="2">CBS 247.69</strain>
    </source>
</reference>
<evidence type="ECO:0000313" key="2">
    <source>
        <dbReference type="EMBL" id="KAF9468290.1"/>
    </source>
</evidence>
<dbReference type="OrthoDB" id="2793736at2759"/>
<evidence type="ECO:0000313" key="3">
    <source>
        <dbReference type="Proteomes" id="UP000807353"/>
    </source>
</evidence>
<keyword evidence="3" id="KW-1185">Reference proteome</keyword>
<feature type="compositionally biased region" description="Basic and acidic residues" evidence="1">
    <location>
        <begin position="248"/>
        <end position="262"/>
    </location>
</feature>
<feature type="region of interest" description="Disordered" evidence="1">
    <location>
        <begin position="198"/>
        <end position="262"/>
    </location>
</feature>
<feature type="region of interest" description="Disordered" evidence="1">
    <location>
        <begin position="133"/>
        <end position="161"/>
    </location>
</feature>
<gene>
    <name evidence="2" type="ORF">BDZ94DRAFT_1246426</name>
</gene>
<name>A0A9P5YIM8_9AGAR</name>
<accession>A0A9P5YIM8</accession>
<protein>
    <submittedName>
        <fullName evidence="2">Uncharacterized protein</fullName>
    </submittedName>
</protein>